<evidence type="ECO:0000256" key="10">
    <source>
        <dbReference type="ARBA" id="ARBA00022989"/>
    </source>
</evidence>
<evidence type="ECO:0000256" key="21">
    <source>
        <dbReference type="SAM" id="Phobius"/>
    </source>
</evidence>
<dbReference type="PANTHER" id="PTHR30474:SF2">
    <property type="entry name" value="PEPTIDOGLYCAN GLYCOSYLTRANSFERASE FTSW-RELATED"/>
    <property type="match status" value="1"/>
</dbReference>
<keyword evidence="6" id="KW-0808">Transferase</keyword>
<dbReference type="EMBL" id="CP001841">
    <property type="protein sequence ID" value="AEF80764.1"/>
    <property type="molecule type" value="Genomic_DNA"/>
</dbReference>
<evidence type="ECO:0000256" key="3">
    <source>
        <dbReference type="ARBA" id="ARBA00022475"/>
    </source>
</evidence>
<feature type="transmembrane region" description="Helical" evidence="21">
    <location>
        <begin position="82"/>
        <end position="101"/>
    </location>
</feature>
<evidence type="ECO:0000256" key="11">
    <source>
        <dbReference type="ARBA" id="ARBA00023136"/>
    </source>
</evidence>
<keyword evidence="9" id="KW-0573">Peptidoglycan synthesis</keyword>
<evidence type="ECO:0000256" key="5">
    <source>
        <dbReference type="ARBA" id="ARBA00022676"/>
    </source>
</evidence>
<comment type="catalytic activity">
    <reaction evidence="20">
        <text>[GlcNAc-(1-&gt;4)-Mur2Ac(oyl-L-Ala-gamma-D-Glu-L-Lys-D-Ala-D-Ala)](n)-di-trans,octa-cis-undecaprenyl diphosphate + beta-D-GlcNAc-(1-&gt;4)-Mur2Ac(oyl-L-Ala-gamma-D-Glu-L-Lys-D-Ala-D-Ala)-di-trans,octa-cis-undecaprenyl diphosphate = [GlcNAc-(1-&gt;4)-Mur2Ac(oyl-L-Ala-gamma-D-Glu-L-Lys-D-Ala-D-Ala)](n+1)-di-trans,octa-cis-undecaprenyl diphosphate + di-trans,octa-cis-undecaprenyl diphosphate + H(+)</text>
        <dbReference type="Rhea" id="RHEA:23708"/>
        <dbReference type="Rhea" id="RHEA-COMP:9602"/>
        <dbReference type="Rhea" id="RHEA-COMP:9603"/>
        <dbReference type="ChEBI" id="CHEBI:15378"/>
        <dbReference type="ChEBI" id="CHEBI:58405"/>
        <dbReference type="ChEBI" id="CHEBI:60033"/>
        <dbReference type="ChEBI" id="CHEBI:78435"/>
        <dbReference type="EC" id="2.4.99.28"/>
    </reaction>
</comment>
<evidence type="ECO:0000256" key="9">
    <source>
        <dbReference type="ARBA" id="ARBA00022984"/>
    </source>
</evidence>
<evidence type="ECO:0000313" key="22">
    <source>
        <dbReference type="EMBL" id="AEF80764.1"/>
    </source>
</evidence>
<dbReference type="GO" id="GO:0009252">
    <property type="term" value="P:peptidoglycan biosynthetic process"/>
    <property type="evidence" value="ECO:0007669"/>
    <property type="project" value="UniProtKB-KW"/>
</dbReference>
<dbReference type="PANTHER" id="PTHR30474">
    <property type="entry name" value="CELL CYCLE PROTEIN"/>
    <property type="match status" value="1"/>
</dbReference>
<evidence type="ECO:0000256" key="19">
    <source>
        <dbReference type="ARBA" id="ARBA00044770"/>
    </source>
</evidence>
<dbReference type="STRING" id="545695.TREAZ_0905"/>
<evidence type="ECO:0000256" key="7">
    <source>
        <dbReference type="ARBA" id="ARBA00022692"/>
    </source>
</evidence>
<dbReference type="AlphaFoldDB" id="F5Y8X9"/>
<evidence type="ECO:0000256" key="13">
    <source>
        <dbReference type="ARBA" id="ARBA00023316"/>
    </source>
</evidence>
<dbReference type="InterPro" id="IPR013437">
    <property type="entry name" value="FtsW"/>
</dbReference>
<evidence type="ECO:0000256" key="16">
    <source>
        <dbReference type="ARBA" id="ARBA00038053"/>
    </source>
</evidence>
<dbReference type="EC" id="2.4.99.28" evidence="19"/>
<dbReference type="GO" id="GO:0032153">
    <property type="term" value="C:cell division site"/>
    <property type="evidence" value="ECO:0007669"/>
    <property type="project" value="TreeGrafter"/>
</dbReference>
<dbReference type="Pfam" id="PF01098">
    <property type="entry name" value="FTSW_RODA_SPOVE"/>
    <property type="match status" value="1"/>
</dbReference>
<dbReference type="GO" id="GO:0008360">
    <property type="term" value="P:regulation of cell shape"/>
    <property type="evidence" value="ECO:0007669"/>
    <property type="project" value="UniProtKB-KW"/>
</dbReference>
<keyword evidence="12" id="KW-0131">Cell cycle</keyword>
<dbReference type="KEGG" id="taz:TREAZ_0905"/>
<reference evidence="23" key="1">
    <citation type="submission" date="2009-12" db="EMBL/GenBank/DDBJ databases">
        <title>Complete sequence of Treponema azotonutricium strain ZAS-9.</title>
        <authorList>
            <person name="Tetu S.G."/>
            <person name="Matson E."/>
            <person name="Ren Q."/>
            <person name="Seshadri R."/>
            <person name="Elbourne L."/>
            <person name="Hassan K.A."/>
            <person name="Durkin A."/>
            <person name="Radune D."/>
            <person name="Mohamoud Y."/>
            <person name="Shay R."/>
            <person name="Jin S."/>
            <person name="Zhang X."/>
            <person name="Lucey K."/>
            <person name="Ballor N.R."/>
            <person name="Ottesen E."/>
            <person name="Rosenthal R."/>
            <person name="Allen A."/>
            <person name="Leadbetter J.R."/>
            <person name="Paulsen I.T."/>
        </authorList>
    </citation>
    <scope>NUCLEOTIDE SEQUENCE [LARGE SCALE GENOMIC DNA]</scope>
    <source>
        <strain evidence="23">ATCC BAA-888 / DSM 13862 / ZAS-9</strain>
    </source>
</reference>
<evidence type="ECO:0000256" key="2">
    <source>
        <dbReference type="ARBA" id="ARBA00004752"/>
    </source>
</evidence>
<feature type="transmembrane region" description="Helical" evidence="21">
    <location>
        <begin position="194"/>
        <end position="212"/>
    </location>
</feature>
<organism evidence="22 23">
    <name type="scientific">Leadbettera azotonutricia (strain ATCC BAA-888 / DSM 13862 / ZAS-9)</name>
    <name type="common">Treponema azotonutricium</name>
    <dbReference type="NCBI Taxonomy" id="545695"/>
    <lineage>
        <taxon>Bacteria</taxon>
        <taxon>Pseudomonadati</taxon>
        <taxon>Spirochaetota</taxon>
        <taxon>Spirochaetia</taxon>
        <taxon>Spirochaetales</taxon>
        <taxon>Breznakiellaceae</taxon>
        <taxon>Leadbettera</taxon>
    </lineage>
</organism>
<evidence type="ECO:0000313" key="23">
    <source>
        <dbReference type="Proteomes" id="UP000009222"/>
    </source>
</evidence>
<evidence type="ECO:0000256" key="6">
    <source>
        <dbReference type="ARBA" id="ARBA00022679"/>
    </source>
</evidence>
<feature type="transmembrane region" description="Helical" evidence="21">
    <location>
        <begin position="281"/>
        <end position="301"/>
    </location>
</feature>
<keyword evidence="3" id="KW-1003">Cell membrane</keyword>
<dbReference type="GO" id="GO:0051301">
    <property type="term" value="P:cell division"/>
    <property type="evidence" value="ECO:0007669"/>
    <property type="project" value="UniProtKB-KW"/>
</dbReference>
<comment type="subcellular location">
    <subcellularLocation>
        <location evidence="1">Cell membrane</location>
        <topology evidence="1">Multi-pass membrane protein</topology>
    </subcellularLocation>
</comment>
<proteinExistence type="inferred from homology"/>
<dbReference type="RefSeq" id="WP_015711076.1">
    <property type="nucleotide sequence ID" value="NC_015577.1"/>
</dbReference>
<dbReference type="eggNOG" id="COG0772">
    <property type="taxonomic scope" value="Bacteria"/>
</dbReference>
<dbReference type="Proteomes" id="UP000009222">
    <property type="component" value="Chromosome"/>
</dbReference>
<keyword evidence="23" id="KW-1185">Reference proteome</keyword>
<dbReference type="GO" id="GO:0015648">
    <property type="term" value="F:lipid-linked peptidoglycan transporter activity"/>
    <property type="evidence" value="ECO:0007669"/>
    <property type="project" value="TreeGrafter"/>
</dbReference>
<keyword evidence="13" id="KW-0961">Cell wall biogenesis/degradation</keyword>
<evidence type="ECO:0000256" key="4">
    <source>
        <dbReference type="ARBA" id="ARBA00022618"/>
    </source>
</evidence>
<dbReference type="GO" id="GO:0071555">
    <property type="term" value="P:cell wall organization"/>
    <property type="evidence" value="ECO:0007669"/>
    <property type="project" value="UniProtKB-KW"/>
</dbReference>
<feature type="transmembrane region" description="Helical" evidence="21">
    <location>
        <begin position="150"/>
        <end position="167"/>
    </location>
</feature>
<dbReference type="InterPro" id="IPR001182">
    <property type="entry name" value="FtsW/RodA"/>
</dbReference>
<evidence type="ECO:0000256" key="15">
    <source>
        <dbReference type="ARBA" id="ARBA00033270"/>
    </source>
</evidence>
<evidence type="ECO:0000256" key="12">
    <source>
        <dbReference type="ARBA" id="ARBA00023306"/>
    </source>
</evidence>
<dbReference type="NCBIfam" id="TIGR02614">
    <property type="entry name" value="ftsW"/>
    <property type="match status" value="1"/>
</dbReference>
<protein>
    <recommendedName>
        <fullName evidence="17">Probable peptidoglycan glycosyltransferase FtsW</fullName>
        <ecNumber evidence="19">2.4.99.28</ecNumber>
    </recommendedName>
    <alternativeName>
        <fullName evidence="18">Cell division protein FtsW</fullName>
    </alternativeName>
    <alternativeName>
        <fullName evidence="15">Cell wall polymerase</fullName>
    </alternativeName>
    <alternativeName>
        <fullName evidence="14">Peptidoglycan polymerase</fullName>
    </alternativeName>
</protein>
<feature type="transmembrane region" description="Helical" evidence="21">
    <location>
        <begin position="346"/>
        <end position="365"/>
    </location>
</feature>
<dbReference type="GO" id="GO:0005886">
    <property type="term" value="C:plasma membrane"/>
    <property type="evidence" value="ECO:0007669"/>
    <property type="project" value="UniProtKB-SubCell"/>
</dbReference>
<keyword evidence="5" id="KW-0328">Glycosyltransferase</keyword>
<evidence type="ECO:0000256" key="14">
    <source>
        <dbReference type="ARBA" id="ARBA00032370"/>
    </source>
</evidence>
<keyword evidence="8" id="KW-0133">Cell shape</keyword>
<comment type="similarity">
    <text evidence="16">Belongs to the SEDS family. FtsW subfamily.</text>
</comment>
<feature type="transmembrane region" description="Helical" evidence="21">
    <location>
        <begin position="313"/>
        <end position="334"/>
    </location>
</feature>
<feature type="transmembrane region" description="Helical" evidence="21">
    <location>
        <begin position="50"/>
        <end position="70"/>
    </location>
</feature>
<dbReference type="GO" id="GO:0008955">
    <property type="term" value="F:peptidoglycan glycosyltransferase activity"/>
    <property type="evidence" value="ECO:0007669"/>
    <property type="project" value="UniProtKB-EC"/>
</dbReference>
<gene>
    <name evidence="22" type="primary">ftsW</name>
    <name evidence="22" type="ordered locus">TREAZ_0905</name>
</gene>
<keyword evidence="10 21" id="KW-1133">Transmembrane helix</keyword>
<evidence type="ECO:0000256" key="8">
    <source>
        <dbReference type="ARBA" id="ARBA00022960"/>
    </source>
</evidence>
<sequence>MSQFDTETRHLKQPADHILIASILLLTGLGLVTLHSSSYGFAERFKGDGLYFFSRQIVLAAAGLVLFFIASNMKLDLLRKMIGFLVLGTILLCILTFIPGVGVSKNGASRWIHFGSFTFQPSELVKLVLPLYLAHLFDKKGDDIDRFSKGILPPVMMTTLFVFLIYLQNNFSTAMFIVLNVLIIFYFAGVRFRYFFSAIVILAPISFLLIATKEHRFRRVMSFFFPEMDPLGAGYQVRSSVRSVSSGGFWGKGLGLGTRKIASVPEIHSDFIFSAYAEESGYLGILLFALLFAVFAFRGYSSAMGNEKTFPRLLGLGLVTMVITQTLLNITVVAGSLPATGVPLPFFSAGGSSLATTLIMAGLIVNISKTRNVPSFAGNTARTEV</sequence>
<keyword evidence="7 21" id="KW-0812">Transmembrane</keyword>
<keyword evidence="4 22" id="KW-0132">Cell division</keyword>
<dbReference type="OrthoDB" id="9768187at2"/>
<dbReference type="HOGENOM" id="CLU_029243_0_1_12"/>
<accession>F5Y8X9</accession>
<feature type="transmembrane region" description="Helical" evidence="21">
    <location>
        <begin position="18"/>
        <end position="38"/>
    </location>
</feature>
<dbReference type="InParanoid" id="F5Y8X9"/>
<dbReference type="FunCoup" id="F5Y8X9">
    <property type="interactions" value="296"/>
</dbReference>
<keyword evidence="11 21" id="KW-0472">Membrane</keyword>
<feature type="transmembrane region" description="Helical" evidence="21">
    <location>
        <begin position="173"/>
        <end position="189"/>
    </location>
</feature>
<evidence type="ECO:0000256" key="17">
    <source>
        <dbReference type="ARBA" id="ARBA00041185"/>
    </source>
</evidence>
<evidence type="ECO:0000256" key="20">
    <source>
        <dbReference type="ARBA" id="ARBA00049902"/>
    </source>
</evidence>
<reference evidence="22 23" key="2">
    <citation type="journal article" date="2011" name="ISME J.">
        <title>RNA-seq reveals cooperative metabolic interactions between two termite-gut spirochete species in co-culture.</title>
        <authorList>
            <person name="Rosenthal A.Z."/>
            <person name="Matson E.G."/>
            <person name="Eldar A."/>
            <person name="Leadbetter J.R."/>
        </authorList>
    </citation>
    <scope>NUCLEOTIDE SEQUENCE [LARGE SCALE GENOMIC DNA]</scope>
    <source>
        <strain evidence="23">ATCC BAA-888 / DSM 13862 / ZAS-9</strain>
    </source>
</reference>
<evidence type="ECO:0000256" key="1">
    <source>
        <dbReference type="ARBA" id="ARBA00004651"/>
    </source>
</evidence>
<name>F5Y8X9_LEAAZ</name>
<evidence type="ECO:0000256" key="18">
    <source>
        <dbReference type="ARBA" id="ARBA00041418"/>
    </source>
</evidence>
<comment type="pathway">
    <text evidence="2">Cell wall biogenesis; peptidoglycan biosynthesis.</text>
</comment>